<evidence type="ECO:0000256" key="1">
    <source>
        <dbReference type="SAM" id="Phobius"/>
    </source>
</evidence>
<evidence type="ECO:0000313" key="4">
    <source>
        <dbReference type="Proteomes" id="UP000253817"/>
    </source>
</evidence>
<comment type="caution">
    <text evidence="3">The sequence shown here is derived from an EMBL/GenBank/DDBJ whole genome shotgun (WGS) entry which is preliminary data.</text>
</comment>
<keyword evidence="1" id="KW-0812">Transmembrane</keyword>
<feature type="transmembrane region" description="Helical" evidence="1">
    <location>
        <begin position="210"/>
        <end position="230"/>
    </location>
</feature>
<gene>
    <name evidence="3" type="ORF">C1876_14750</name>
</gene>
<keyword evidence="2" id="KW-0732">Signal</keyword>
<evidence type="ECO:0000313" key="3">
    <source>
        <dbReference type="EMBL" id="RDB66082.1"/>
    </source>
</evidence>
<protein>
    <recommendedName>
        <fullName evidence="5">DUF916 domain-containing protein</fullName>
    </recommendedName>
</protein>
<keyword evidence="1" id="KW-1133">Transmembrane helix</keyword>
<dbReference type="Proteomes" id="UP000253817">
    <property type="component" value="Unassembled WGS sequence"/>
</dbReference>
<reference evidence="3 4" key="1">
    <citation type="journal article" date="2018" name="Elife">
        <title>Discovery and characterization of a prevalent human gut bacterial enzyme sufficient for the inactivation of a family of plant toxins.</title>
        <authorList>
            <person name="Koppel N."/>
            <person name="Bisanz J.E."/>
            <person name="Pandelia M.E."/>
            <person name="Turnbaugh P.J."/>
            <person name="Balskus E.P."/>
        </authorList>
    </citation>
    <scope>NUCLEOTIDE SEQUENCE [LARGE SCALE GENOMIC DNA]</scope>
    <source>
        <strain evidence="3 4">DSM 16107</strain>
    </source>
</reference>
<organism evidence="3 4">
    <name type="scientific">Eggerthella sinensis</name>
    <dbReference type="NCBI Taxonomy" id="242230"/>
    <lineage>
        <taxon>Bacteria</taxon>
        <taxon>Bacillati</taxon>
        <taxon>Actinomycetota</taxon>
        <taxon>Coriobacteriia</taxon>
        <taxon>Eggerthellales</taxon>
        <taxon>Eggerthellaceae</taxon>
        <taxon>Eggerthella</taxon>
    </lineage>
</organism>
<feature type="chain" id="PRO_5045816673" description="DUF916 domain-containing protein" evidence="2">
    <location>
        <begin position="30"/>
        <end position="377"/>
    </location>
</feature>
<feature type="transmembrane region" description="Helical" evidence="1">
    <location>
        <begin position="178"/>
        <end position="198"/>
    </location>
</feature>
<keyword evidence="4" id="KW-1185">Reference proteome</keyword>
<proteinExistence type="predicted"/>
<accession>A0ABX9HFK6</accession>
<feature type="signal peptide" evidence="2">
    <location>
        <begin position="1"/>
        <end position="29"/>
    </location>
</feature>
<evidence type="ECO:0008006" key="5">
    <source>
        <dbReference type="Google" id="ProtNLM"/>
    </source>
</evidence>
<dbReference type="EMBL" id="PPTT01000032">
    <property type="protein sequence ID" value="RDB66082.1"/>
    <property type="molecule type" value="Genomic_DNA"/>
</dbReference>
<evidence type="ECO:0000256" key="2">
    <source>
        <dbReference type="SAM" id="SignalP"/>
    </source>
</evidence>
<keyword evidence="1" id="KW-0472">Membrane</keyword>
<name>A0ABX9HFK6_9ACTN</name>
<sequence length="377" mass="38414">MGTAAAAALVAACAACCLALFASAKPAFADDGAASVELYAGAPSANERFAVAGMLPGDAESRDFAVRVAHTSSLDIRFSAELVSDEQGLADALHARVEDAAGAVVYDGPVRTLAQEPALFRLADNEAGETVLACRVTVSLDAAAGNEFQGAHAQIDLHWSVDASDEGKLAPLAKTGDAFSMVVALLALLCMLAAAFVVARRSGDRRMRALRLVAAVAAVALVAVLAWALLATRASVRGNTFDTGTVSLDLNGGSPAFSDRSALLEPGRAVTEELAVANTGSAAVRYCIYLGNLQGSAVDDVEFTVLLGDAVLFSGTAEQFAQRGSCTSPTVLAPGQTETLVVSVHLREGAGNVRQGDGIEFDLCADAVQAANGGEGG</sequence>
<dbReference type="RefSeq" id="WP_158544707.1">
    <property type="nucleotide sequence ID" value="NZ_PPTT01000032.1"/>
</dbReference>